<keyword evidence="2" id="KW-1185">Reference proteome</keyword>
<reference evidence="1" key="1">
    <citation type="journal article" date="2016" name="Insect Biochem. Mol. Biol.">
        <title>Multifaceted biological insights from a draft genome sequence of the tobacco hornworm moth, Manduca sexta.</title>
        <authorList>
            <person name="Kanost M.R."/>
            <person name="Arrese E.L."/>
            <person name="Cao X."/>
            <person name="Chen Y.R."/>
            <person name="Chellapilla S."/>
            <person name="Goldsmith M.R."/>
            <person name="Grosse-Wilde E."/>
            <person name="Heckel D.G."/>
            <person name="Herndon N."/>
            <person name="Jiang H."/>
            <person name="Papanicolaou A."/>
            <person name="Qu J."/>
            <person name="Soulages J.L."/>
            <person name="Vogel H."/>
            <person name="Walters J."/>
            <person name="Waterhouse R.M."/>
            <person name="Ahn S.J."/>
            <person name="Almeida F.C."/>
            <person name="An C."/>
            <person name="Aqrawi P."/>
            <person name="Bretschneider A."/>
            <person name="Bryant W.B."/>
            <person name="Bucks S."/>
            <person name="Chao H."/>
            <person name="Chevignon G."/>
            <person name="Christen J.M."/>
            <person name="Clarke D.F."/>
            <person name="Dittmer N.T."/>
            <person name="Ferguson L.C.F."/>
            <person name="Garavelou S."/>
            <person name="Gordon K.H.J."/>
            <person name="Gunaratna R.T."/>
            <person name="Han Y."/>
            <person name="Hauser F."/>
            <person name="He Y."/>
            <person name="Heidel-Fischer H."/>
            <person name="Hirsh A."/>
            <person name="Hu Y."/>
            <person name="Jiang H."/>
            <person name="Kalra D."/>
            <person name="Klinner C."/>
            <person name="Konig C."/>
            <person name="Kovar C."/>
            <person name="Kroll A.R."/>
            <person name="Kuwar S.S."/>
            <person name="Lee S.L."/>
            <person name="Lehman R."/>
            <person name="Li K."/>
            <person name="Li Z."/>
            <person name="Liang H."/>
            <person name="Lovelace S."/>
            <person name="Lu Z."/>
            <person name="Mansfield J.H."/>
            <person name="McCulloch K.J."/>
            <person name="Mathew T."/>
            <person name="Morton B."/>
            <person name="Muzny D.M."/>
            <person name="Neunemann D."/>
            <person name="Ongeri F."/>
            <person name="Pauchet Y."/>
            <person name="Pu L.L."/>
            <person name="Pyrousis I."/>
            <person name="Rao X.J."/>
            <person name="Redding A."/>
            <person name="Roesel C."/>
            <person name="Sanchez-Gracia A."/>
            <person name="Schaack S."/>
            <person name="Shukla A."/>
            <person name="Tetreau G."/>
            <person name="Wang Y."/>
            <person name="Xiong G.H."/>
            <person name="Traut W."/>
            <person name="Walsh T.K."/>
            <person name="Worley K.C."/>
            <person name="Wu D."/>
            <person name="Wu W."/>
            <person name="Wu Y.Q."/>
            <person name="Zhang X."/>
            <person name="Zou Z."/>
            <person name="Zucker H."/>
            <person name="Briscoe A.D."/>
            <person name="Burmester T."/>
            <person name="Clem R.J."/>
            <person name="Feyereisen R."/>
            <person name="Grimmelikhuijzen C.J.P."/>
            <person name="Hamodrakas S.J."/>
            <person name="Hansson B.S."/>
            <person name="Huguet E."/>
            <person name="Jermiin L.S."/>
            <person name="Lan Q."/>
            <person name="Lehman H.K."/>
            <person name="Lorenzen M."/>
            <person name="Merzendorfer H."/>
            <person name="Michalopoulos I."/>
            <person name="Morton D.B."/>
            <person name="Muthukrishnan S."/>
            <person name="Oakeshott J.G."/>
            <person name="Palmer W."/>
            <person name="Park Y."/>
            <person name="Passarelli A.L."/>
            <person name="Rozas J."/>
            <person name="Schwartz L.M."/>
            <person name="Smith W."/>
            <person name="Southgate A."/>
            <person name="Vilcinskas A."/>
            <person name="Vogt R."/>
            <person name="Wang P."/>
            <person name="Werren J."/>
            <person name="Yu X.Q."/>
            <person name="Zhou J.J."/>
            <person name="Brown S.J."/>
            <person name="Scherer S.E."/>
            <person name="Richards S."/>
            <person name="Blissard G.W."/>
        </authorList>
    </citation>
    <scope>NUCLEOTIDE SEQUENCE</scope>
</reference>
<evidence type="ECO:0000313" key="1">
    <source>
        <dbReference type="EMBL" id="KAG6448423.1"/>
    </source>
</evidence>
<name>A0A921YYV5_MANSE</name>
<proteinExistence type="predicted"/>
<dbReference type="PRINTS" id="PR00080">
    <property type="entry name" value="SDRFAMILY"/>
</dbReference>
<comment type="caution">
    <text evidence="1">The sequence shown here is derived from an EMBL/GenBank/DDBJ whole genome shotgun (WGS) entry which is preliminary data.</text>
</comment>
<dbReference type="Proteomes" id="UP000791440">
    <property type="component" value="Unassembled WGS sequence"/>
</dbReference>
<evidence type="ECO:0000313" key="2">
    <source>
        <dbReference type="Proteomes" id="UP000791440"/>
    </source>
</evidence>
<reference evidence="1" key="2">
    <citation type="submission" date="2020-12" db="EMBL/GenBank/DDBJ databases">
        <authorList>
            <person name="Kanost M."/>
        </authorList>
    </citation>
    <scope>NUCLEOTIDE SEQUENCE</scope>
</reference>
<dbReference type="InterPro" id="IPR002347">
    <property type="entry name" value="SDR_fam"/>
</dbReference>
<dbReference type="InterPro" id="IPR036291">
    <property type="entry name" value="NAD(P)-bd_dom_sf"/>
</dbReference>
<gene>
    <name evidence="1" type="ORF">O3G_MSEX005503</name>
</gene>
<dbReference type="PANTHER" id="PTHR43975">
    <property type="entry name" value="ZGC:101858"/>
    <property type="match status" value="1"/>
</dbReference>
<dbReference type="AlphaFoldDB" id="A0A921YYV5"/>
<dbReference type="PANTHER" id="PTHR43975:SF2">
    <property type="entry name" value="EG:BACR7A4.14 PROTEIN-RELATED"/>
    <property type="match status" value="1"/>
</dbReference>
<protein>
    <submittedName>
        <fullName evidence="1">Uncharacterized protein</fullName>
    </submittedName>
</protein>
<accession>A0A921YYV5</accession>
<organism evidence="1 2">
    <name type="scientific">Manduca sexta</name>
    <name type="common">Tobacco hawkmoth</name>
    <name type="synonym">Tobacco hornworm</name>
    <dbReference type="NCBI Taxonomy" id="7130"/>
    <lineage>
        <taxon>Eukaryota</taxon>
        <taxon>Metazoa</taxon>
        <taxon>Ecdysozoa</taxon>
        <taxon>Arthropoda</taxon>
        <taxon>Hexapoda</taxon>
        <taxon>Insecta</taxon>
        <taxon>Pterygota</taxon>
        <taxon>Neoptera</taxon>
        <taxon>Endopterygota</taxon>
        <taxon>Lepidoptera</taxon>
        <taxon>Glossata</taxon>
        <taxon>Ditrysia</taxon>
        <taxon>Bombycoidea</taxon>
        <taxon>Sphingidae</taxon>
        <taxon>Sphinginae</taxon>
        <taxon>Sphingini</taxon>
        <taxon>Manduca</taxon>
    </lineage>
</organism>
<sequence>MSFANKVVLVTGSSSGIGAVIALTFAKEGAKVAIVGRNVEKLAKVAGSFDNNPPLILQADLTDDAQVANLVQKTIDHFGKLDVLVNNAGVAPLGSILQGNLLEMFDQTISINLRAVLHLTTLAAPHLIKTKGSIVNISGVWGMGTPKIPSAAPAAISKAGLNHFTKIAALELAPYGVRVNAISPGPVRTDIIEGSEYSWEFFEAMTALKKLSCKDEIADLILFLASDKGRSITGSNYVIDNGMLLL</sequence>
<dbReference type="FunFam" id="3.40.50.720:FF:000084">
    <property type="entry name" value="Short-chain dehydrogenase reductase"/>
    <property type="match status" value="1"/>
</dbReference>
<dbReference type="SUPFAM" id="SSF51735">
    <property type="entry name" value="NAD(P)-binding Rossmann-fold domains"/>
    <property type="match status" value="1"/>
</dbReference>
<dbReference type="EMBL" id="JH668357">
    <property type="protein sequence ID" value="KAG6448423.1"/>
    <property type="molecule type" value="Genomic_DNA"/>
</dbReference>
<dbReference type="Pfam" id="PF13561">
    <property type="entry name" value="adh_short_C2"/>
    <property type="match status" value="1"/>
</dbReference>
<dbReference type="PRINTS" id="PR00081">
    <property type="entry name" value="GDHRDH"/>
</dbReference>
<dbReference type="Gene3D" id="3.40.50.720">
    <property type="entry name" value="NAD(P)-binding Rossmann-like Domain"/>
    <property type="match status" value="1"/>
</dbReference>